<accession>A0A6J8DAH4</accession>
<evidence type="ECO:0000313" key="2">
    <source>
        <dbReference type="EMBL" id="CAC5404671.1"/>
    </source>
</evidence>
<dbReference type="InterPro" id="IPR042868">
    <property type="entry name" value="PHYHIP/PHYHIPL"/>
</dbReference>
<proteinExistence type="predicted"/>
<dbReference type="PANTHER" id="PTHR15698:SF10">
    <property type="entry name" value="PHYTANOYL-COA HYDROXYLASE-INTERACTING PROTEIN-LIKE C-TERMINAL DOMAIN-CONTAINING PROTEIN"/>
    <property type="match status" value="1"/>
</dbReference>
<organism evidence="2 3">
    <name type="scientific">Mytilus coruscus</name>
    <name type="common">Sea mussel</name>
    <dbReference type="NCBI Taxonomy" id="42192"/>
    <lineage>
        <taxon>Eukaryota</taxon>
        <taxon>Metazoa</taxon>
        <taxon>Spiralia</taxon>
        <taxon>Lophotrochozoa</taxon>
        <taxon>Mollusca</taxon>
        <taxon>Bivalvia</taxon>
        <taxon>Autobranchia</taxon>
        <taxon>Pteriomorphia</taxon>
        <taxon>Mytilida</taxon>
        <taxon>Mytiloidea</taxon>
        <taxon>Mytilidae</taxon>
        <taxon>Mytilinae</taxon>
        <taxon>Mytilus</taxon>
    </lineage>
</organism>
<sequence>MYATCPYLYITIHQRDAIFQVAPRCWFVKLIDKDNQKFDFKISCPIGFLFDVIFMVLVDKSDSSSINIFMNTCQEELTISLNNNYIQKNSFIVCVYGLKTVISSTEQYDRIVCCGNKEIVCPVNIQVTVLLEQYEEELHTLPLSSTETQGTLPVTIHRQPPSLYRLDVNLMFTSGKDFIVFVRAKKQLRCFIVSGRCFNNMFPFEFPSASSVEFFSLLDTYRLYNLAVAFGTRKVFPNMRPIQYFYRNKSKTYFDKIMKQMNGEMRPYLKSNGGEQSSVVNGRLSGLFFSTYIDATTNMPSPFSHFGPIRLYIQSLVMFNPECNLYFADFYCHKKRHHVTIILMPKYSIDNEFCGQYLKELNIFHNPYLCLRVEFNGAFTVMANLDVTVEVFYTETINVRRALELQYGFIEKTNTIGRGYAPPSGIPKNPSCKICNLE</sequence>
<dbReference type="AlphaFoldDB" id="A0A6J8DAH4"/>
<gene>
    <name evidence="2" type="ORF">MCOR_38429</name>
</gene>
<dbReference type="InterPro" id="IPR045545">
    <property type="entry name" value="PHYIP/PHIPL_C"/>
</dbReference>
<dbReference type="OrthoDB" id="6115170at2759"/>
<dbReference type="Pfam" id="PF19281">
    <property type="entry name" value="PHYHIP_C"/>
    <property type="match status" value="1"/>
</dbReference>
<feature type="domain" description="Phytanoyl-CoA hydroxylase-interacting protein-like C-terminal" evidence="1">
    <location>
        <begin position="238"/>
        <end position="437"/>
    </location>
</feature>
<reference evidence="2 3" key="1">
    <citation type="submission" date="2020-06" db="EMBL/GenBank/DDBJ databases">
        <authorList>
            <person name="Li R."/>
            <person name="Bekaert M."/>
        </authorList>
    </citation>
    <scope>NUCLEOTIDE SEQUENCE [LARGE SCALE GENOMIC DNA]</scope>
    <source>
        <strain evidence="3">wild</strain>
    </source>
</reference>
<keyword evidence="3" id="KW-1185">Reference proteome</keyword>
<dbReference type="EMBL" id="CACVKT020007001">
    <property type="protein sequence ID" value="CAC5404671.1"/>
    <property type="molecule type" value="Genomic_DNA"/>
</dbReference>
<name>A0A6J8DAH4_MYTCO</name>
<protein>
    <recommendedName>
        <fullName evidence="1">Phytanoyl-CoA hydroxylase-interacting protein-like C-terminal domain-containing protein</fullName>
    </recommendedName>
</protein>
<evidence type="ECO:0000259" key="1">
    <source>
        <dbReference type="Pfam" id="PF19281"/>
    </source>
</evidence>
<dbReference type="PANTHER" id="PTHR15698">
    <property type="entry name" value="PROTEIN CBG15099"/>
    <property type="match status" value="1"/>
</dbReference>
<dbReference type="Proteomes" id="UP000507470">
    <property type="component" value="Unassembled WGS sequence"/>
</dbReference>
<evidence type="ECO:0000313" key="3">
    <source>
        <dbReference type="Proteomes" id="UP000507470"/>
    </source>
</evidence>